<dbReference type="Gene3D" id="1.20.1530.20">
    <property type="match status" value="1"/>
</dbReference>
<dbReference type="AlphaFoldDB" id="A0A6P1CHQ4"/>
<feature type="transmembrane region" description="Helical" evidence="8">
    <location>
        <begin position="364"/>
        <end position="393"/>
    </location>
</feature>
<dbReference type="PANTHER" id="PTHR32468">
    <property type="entry name" value="CATION/H + ANTIPORTER"/>
    <property type="match status" value="1"/>
</dbReference>
<dbReference type="EMBL" id="JAAGVB010000007">
    <property type="protein sequence ID" value="NEW32141.1"/>
    <property type="molecule type" value="Genomic_DNA"/>
</dbReference>
<keyword evidence="3 8" id="KW-0812">Transmembrane</keyword>
<organism evidence="10 11">
    <name type="scientific">Nocardia cyriacigeorgica</name>
    <dbReference type="NCBI Taxonomy" id="135487"/>
    <lineage>
        <taxon>Bacteria</taxon>
        <taxon>Bacillati</taxon>
        <taxon>Actinomycetota</taxon>
        <taxon>Actinomycetes</taxon>
        <taxon>Mycobacteriales</taxon>
        <taxon>Nocardiaceae</taxon>
        <taxon>Nocardia</taxon>
    </lineage>
</organism>
<evidence type="ECO:0000256" key="1">
    <source>
        <dbReference type="ARBA" id="ARBA00004141"/>
    </source>
</evidence>
<evidence type="ECO:0000313" key="10">
    <source>
        <dbReference type="EMBL" id="NEW32141.1"/>
    </source>
</evidence>
<feature type="transmembrane region" description="Helical" evidence="8">
    <location>
        <begin position="319"/>
        <end position="344"/>
    </location>
</feature>
<evidence type="ECO:0000256" key="4">
    <source>
        <dbReference type="ARBA" id="ARBA00022989"/>
    </source>
</evidence>
<dbReference type="Pfam" id="PF00999">
    <property type="entry name" value="Na_H_Exchanger"/>
    <property type="match status" value="1"/>
</dbReference>
<dbReference type="InterPro" id="IPR050794">
    <property type="entry name" value="CPA2_transporter"/>
</dbReference>
<evidence type="ECO:0000256" key="6">
    <source>
        <dbReference type="ARBA" id="ARBA00023136"/>
    </source>
</evidence>
<feature type="transmembrane region" description="Helical" evidence="8">
    <location>
        <begin position="241"/>
        <end position="263"/>
    </location>
</feature>
<keyword evidence="6 8" id="KW-0472">Membrane</keyword>
<dbReference type="GO" id="GO:0016020">
    <property type="term" value="C:membrane"/>
    <property type="evidence" value="ECO:0007669"/>
    <property type="project" value="UniProtKB-SubCell"/>
</dbReference>
<gene>
    <name evidence="10" type="ORF">GV791_06145</name>
</gene>
<accession>A0A6P1CHQ4</accession>
<feature type="transmembrane region" description="Helical" evidence="8">
    <location>
        <begin position="196"/>
        <end position="220"/>
    </location>
</feature>
<feature type="transmembrane region" description="Helical" evidence="8">
    <location>
        <begin position="102"/>
        <end position="121"/>
    </location>
</feature>
<dbReference type="InterPro" id="IPR038770">
    <property type="entry name" value="Na+/solute_symporter_sf"/>
</dbReference>
<evidence type="ECO:0000313" key="11">
    <source>
        <dbReference type="Proteomes" id="UP000471166"/>
    </source>
</evidence>
<comment type="caution">
    <text evidence="10">The sequence shown here is derived from an EMBL/GenBank/DDBJ whole genome shotgun (WGS) entry which is preliminary data.</text>
</comment>
<comment type="subcellular location">
    <subcellularLocation>
        <location evidence="1">Membrane</location>
        <topology evidence="1">Multi-pass membrane protein</topology>
    </subcellularLocation>
</comment>
<protein>
    <submittedName>
        <fullName evidence="10">Cation:proton antiporter</fullName>
    </submittedName>
</protein>
<feature type="transmembrane region" description="Helical" evidence="8">
    <location>
        <begin position="133"/>
        <end position="154"/>
    </location>
</feature>
<dbReference type="GO" id="GO:1902600">
    <property type="term" value="P:proton transmembrane transport"/>
    <property type="evidence" value="ECO:0007669"/>
    <property type="project" value="InterPro"/>
</dbReference>
<feature type="region of interest" description="Disordered" evidence="7">
    <location>
        <begin position="416"/>
        <end position="436"/>
    </location>
</feature>
<sequence>MLILLVQLCVLLLAARLLGSIALRVRLPRIVGELSAGILLGPSVLGHLGSVSSLLFPTTGEHQHLLDVVGQLGVLLLVGLAGAQLDIGYARRNTSTVAKVSGTGLLVPLLLGLGTGLTVALPLRPDDIEPAVFAAFIAVALSVSAIPVIAKTLLELGLMHRDIGQLVLAASAIDDAVGWLLLSIVAALAAHGVTGLSVVAAVGGLIGVLVVVVTIAGPLIRAAMRRADSAARQDSPTDTTGRVTVVMVIAILAGAVATGAVGFEPVLGAFLSGVLIRSSGVAAAHLGPLSTMVMTILAPIYFATAGLRMDLTALAEPVVLAAALAVTCAAIISKFAGAYLGGWLSGLDLHSRVALGAGMNARGVIEVIIAMVGLQLGVLGTEAYTALVLVAVVTSIMAPPMLRWALGKVPESAGEAERARATASDPESVGSRAVGD</sequence>
<dbReference type="GO" id="GO:0015297">
    <property type="term" value="F:antiporter activity"/>
    <property type="evidence" value="ECO:0007669"/>
    <property type="project" value="InterPro"/>
</dbReference>
<name>A0A6P1CHQ4_9NOCA</name>
<keyword evidence="2" id="KW-0813">Transport</keyword>
<dbReference type="InterPro" id="IPR006153">
    <property type="entry name" value="Cation/H_exchanger_TM"/>
</dbReference>
<evidence type="ECO:0000256" key="5">
    <source>
        <dbReference type="ARBA" id="ARBA00023065"/>
    </source>
</evidence>
<dbReference type="PANTHER" id="PTHR32468:SF0">
    <property type="entry name" value="K(+)_H(+) ANTIPORTER 1"/>
    <property type="match status" value="1"/>
</dbReference>
<evidence type="ECO:0000256" key="8">
    <source>
        <dbReference type="SAM" id="Phobius"/>
    </source>
</evidence>
<keyword evidence="4 8" id="KW-1133">Transmembrane helix</keyword>
<dbReference type="Proteomes" id="UP000471166">
    <property type="component" value="Unassembled WGS sequence"/>
</dbReference>
<keyword evidence="5" id="KW-0406">Ion transport</keyword>
<feature type="transmembrane region" description="Helical" evidence="8">
    <location>
        <begin position="166"/>
        <end position="190"/>
    </location>
</feature>
<feature type="transmembrane region" description="Helical" evidence="8">
    <location>
        <begin position="68"/>
        <end position="90"/>
    </location>
</feature>
<feature type="domain" description="Cation/H+ exchanger transmembrane" evidence="9">
    <location>
        <begin position="15"/>
        <end position="406"/>
    </location>
</feature>
<feature type="transmembrane region" description="Helical" evidence="8">
    <location>
        <begin position="283"/>
        <end position="307"/>
    </location>
</feature>
<evidence type="ECO:0000256" key="2">
    <source>
        <dbReference type="ARBA" id="ARBA00022448"/>
    </source>
</evidence>
<reference evidence="10 11" key="1">
    <citation type="submission" date="2020-01" db="EMBL/GenBank/DDBJ databases">
        <title>Genetics and antimicrobial susceptibilities of Nocardia species isolated from the soil; a comparison with species isolated from humans.</title>
        <authorList>
            <person name="Carrasco G."/>
            <person name="Monzon S."/>
            <person name="Sansegundo M."/>
            <person name="Garcia E."/>
            <person name="Garrido N."/>
            <person name="Medina M.J."/>
            <person name="Villalon P."/>
            <person name="Ramirez-Arocha A.C."/>
            <person name="Jimenez P."/>
            <person name="Cuesta I."/>
            <person name="Valdezate S."/>
        </authorList>
    </citation>
    <scope>NUCLEOTIDE SEQUENCE [LARGE SCALE GENOMIC DNA]</scope>
    <source>
        <strain evidence="10 11">CNM20110626</strain>
    </source>
</reference>
<proteinExistence type="predicted"/>
<evidence type="ECO:0000256" key="7">
    <source>
        <dbReference type="SAM" id="MobiDB-lite"/>
    </source>
</evidence>
<evidence type="ECO:0000256" key="3">
    <source>
        <dbReference type="ARBA" id="ARBA00022692"/>
    </source>
</evidence>
<evidence type="ECO:0000259" key="9">
    <source>
        <dbReference type="Pfam" id="PF00999"/>
    </source>
</evidence>